<dbReference type="RefSeq" id="WP_277534024.1">
    <property type="nucleotide sequence ID" value="NZ_JAPDIA010000007.1"/>
</dbReference>
<feature type="domain" description="N-acetyltransferase" evidence="3">
    <location>
        <begin position="132"/>
        <end position="267"/>
    </location>
</feature>
<evidence type="ECO:0000256" key="2">
    <source>
        <dbReference type="ARBA" id="ARBA00023315"/>
    </source>
</evidence>
<evidence type="ECO:0000313" key="5">
    <source>
        <dbReference type="Proteomes" id="UP001153404"/>
    </source>
</evidence>
<keyword evidence="5" id="KW-1185">Reference proteome</keyword>
<dbReference type="Pfam" id="PF00583">
    <property type="entry name" value="Acetyltransf_1"/>
    <property type="match status" value="2"/>
</dbReference>
<dbReference type="SUPFAM" id="SSF55729">
    <property type="entry name" value="Acyl-CoA N-acyltransferases (Nat)"/>
    <property type="match status" value="2"/>
</dbReference>
<dbReference type="EMBL" id="JAPDIA010000007">
    <property type="protein sequence ID" value="MDG0811420.1"/>
    <property type="molecule type" value="Genomic_DNA"/>
</dbReference>
<name>A0A9X4QU67_9BACL</name>
<dbReference type="PANTHER" id="PTHR43877">
    <property type="entry name" value="AMINOALKYLPHOSPHONATE N-ACETYLTRANSFERASE-RELATED-RELATED"/>
    <property type="match status" value="1"/>
</dbReference>
<proteinExistence type="predicted"/>
<dbReference type="AlphaFoldDB" id="A0A9X4QU67"/>
<dbReference type="Proteomes" id="UP001153404">
    <property type="component" value="Unassembled WGS sequence"/>
</dbReference>
<evidence type="ECO:0000259" key="3">
    <source>
        <dbReference type="PROSITE" id="PS51186"/>
    </source>
</evidence>
<dbReference type="InterPro" id="IPR050832">
    <property type="entry name" value="Bact_Acetyltransf"/>
</dbReference>
<comment type="caution">
    <text evidence="4">The sequence shown here is derived from an EMBL/GenBank/DDBJ whole genome shotgun (WGS) entry which is preliminary data.</text>
</comment>
<evidence type="ECO:0000256" key="1">
    <source>
        <dbReference type="ARBA" id="ARBA00022679"/>
    </source>
</evidence>
<gene>
    <name evidence="4" type="ORF">OMP40_20140</name>
</gene>
<evidence type="ECO:0000313" key="4">
    <source>
        <dbReference type="EMBL" id="MDG0811420.1"/>
    </source>
</evidence>
<accession>A0A9X4QU67</accession>
<keyword evidence="2" id="KW-0012">Acyltransferase</keyword>
<dbReference type="GO" id="GO:0016747">
    <property type="term" value="F:acyltransferase activity, transferring groups other than amino-acyl groups"/>
    <property type="evidence" value="ECO:0007669"/>
    <property type="project" value="InterPro"/>
</dbReference>
<dbReference type="InterPro" id="IPR000182">
    <property type="entry name" value="GNAT_dom"/>
</dbReference>
<dbReference type="InterPro" id="IPR016181">
    <property type="entry name" value="Acyl_CoA_acyltransferase"/>
</dbReference>
<protein>
    <submittedName>
        <fullName evidence="4">GNAT family N-acetyltransferase</fullName>
    </submittedName>
</protein>
<sequence length="267" mass="29810">MRQSLQRLPSSFLVLGAFRGSEPVGLAIADRREGGGTASLLALTVAERERRQGVGRALFGEMETALKRTGTRTIGAEHLGGIDAATAETAFLQACGFDEPRPGIHIWGGLTGLHPEMPWVHRIRLPDVFAAASFTTLTAKERDELRQGEGNWYTPDYTPFADEDLIDKERSLVLRYSGAVVGWTILEPFDARTMLFKTMFVHPRHQRMGRGIALAAEAGRRLIRDPAFSEWLLFVEARNADMVRFLARHVSCPGVQKEVLWRTVKRL</sequence>
<feature type="domain" description="N-acetyltransferase" evidence="3">
    <location>
        <begin position="1"/>
        <end position="126"/>
    </location>
</feature>
<dbReference type="PROSITE" id="PS51186">
    <property type="entry name" value="GNAT"/>
    <property type="match status" value="2"/>
</dbReference>
<reference evidence="4" key="1">
    <citation type="submission" date="2022-10" db="EMBL/GenBank/DDBJ databases">
        <title>Comparative genomic analysis of Cohnella hashimotonis sp. nov., isolated from the International Space Station.</title>
        <authorList>
            <person name="Simpson A."/>
            <person name="Venkateswaran K."/>
        </authorList>
    </citation>
    <scope>NUCLEOTIDE SEQUENCE</scope>
    <source>
        <strain evidence="4">DSM 28161</strain>
    </source>
</reference>
<dbReference type="CDD" id="cd04301">
    <property type="entry name" value="NAT_SF"/>
    <property type="match status" value="1"/>
</dbReference>
<dbReference type="Gene3D" id="3.40.630.30">
    <property type="match status" value="2"/>
</dbReference>
<keyword evidence="1" id="KW-0808">Transferase</keyword>
<organism evidence="4 5">
    <name type="scientific">Cohnella rhizosphaerae</name>
    <dbReference type="NCBI Taxonomy" id="1457232"/>
    <lineage>
        <taxon>Bacteria</taxon>
        <taxon>Bacillati</taxon>
        <taxon>Bacillota</taxon>
        <taxon>Bacilli</taxon>
        <taxon>Bacillales</taxon>
        <taxon>Paenibacillaceae</taxon>
        <taxon>Cohnella</taxon>
    </lineage>
</organism>